<feature type="chain" id="PRO_5026305075" evidence="3">
    <location>
        <begin position="22"/>
        <end position="401"/>
    </location>
</feature>
<dbReference type="InterPro" id="IPR016047">
    <property type="entry name" value="M23ase_b-sheet_dom"/>
</dbReference>
<dbReference type="Proteomes" id="UP000501168">
    <property type="component" value="Chromosome"/>
</dbReference>
<dbReference type="SUPFAM" id="SSF51261">
    <property type="entry name" value="Duplicated hybrid motif"/>
    <property type="match status" value="1"/>
</dbReference>
<dbReference type="PANTHER" id="PTHR21666">
    <property type="entry name" value="PEPTIDASE-RELATED"/>
    <property type="match status" value="1"/>
</dbReference>
<protein>
    <submittedName>
        <fullName evidence="5">Murein hydrolase activator EnvC</fullName>
    </submittedName>
</protein>
<evidence type="ECO:0000256" key="1">
    <source>
        <dbReference type="SAM" id="Coils"/>
    </source>
</evidence>
<dbReference type="FunFam" id="2.70.70.10:FF:000003">
    <property type="entry name" value="Murein hydrolase activator EnvC"/>
    <property type="match status" value="1"/>
</dbReference>
<evidence type="ECO:0000256" key="2">
    <source>
        <dbReference type="SAM" id="MobiDB-lite"/>
    </source>
</evidence>
<dbReference type="InterPro" id="IPR011055">
    <property type="entry name" value="Dup_hybrid_motif"/>
</dbReference>
<keyword evidence="5" id="KW-0378">Hydrolase</keyword>
<dbReference type="KEGG" id="orb:IPMB12_00295"/>
<reference evidence="5 6" key="1">
    <citation type="submission" date="2020-03" db="EMBL/GenBank/DDBJ databases">
        <title>Complete genome sequence of Orbus sp. IPMB12 (BCRC 80908).</title>
        <authorList>
            <person name="Lo W.-S."/>
            <person name="Chang T.-H."/>
            <person name="Kuo C.-H."/>
        </authorList>
    </citation>
    <scope>NUCLEOTIDE SEQUENCE [LARGE SCALE GENOMIC DNA]</scope>
    <source>
        <strain evidence="5 6">IPMB12</strain>
    </source>
</reference>
<feature type="signal peptide" evidence="3">
    <location>
        <begin position="1"/>
        <end position="21"/>
    </location>
</feature>
<dbReference type="EMBL" id="CP050253">
    <property type="protein sequence ID" value="QIQ22336.1"/>
    <property type="molecule type" value="Genomic_DNA"/>
</dbReference>
<proteinExistence type="predicted"/>
<dbReference type="Gene3D" id="2.70.70.10">
    <property type="entry name" value="Glucose Permease (Domain IIA)"/>
    <property type="match status" value="1"/>
</dbReference>
<feature type="coiled-coil region" evidence="1">
    <location>
        <begin position="27"/>
        <end position="96"/>
    </location>
</feature>
<keyword evidence="6" id="KW-1185">Reference proteome</keyword>
<dbReference type="InterPro" id="IPR050570">
    <property type="entry name" value="Cell_wall_metabolism_enzyme"/>
</dbReference>
<dbReference type="InParanoid" id="A0A6G9IDM7"/>
<name>A0A6G9IDM7_9GAMM</name>
<feature type="region of interest" description="Disordered" evidence="2">
    <location>
        <begin position="161"/>
        <end position="210"/>
    </location>
</feature>
<accession>A0A6G9IDM7</accession>
<dbReference type="FunCoup" id="A0A6G9IDM7">
    <property type="interactions" value="83"/>
</dbReference>
<dbReference type="NCBIfam" id="NF008644">
    <property type="entry name" value="PRK11637.1"/>
    <property type="match status" value="1"/>
</dbReference>
<gene>
    <name evidence="5" type="primary">envC</name>
    <name evidence="5" type="ORF">IPMB12_00295</name>
</gene>
<dbReference type="Gene3D" id="6.10.250.3150">
    <property type="match status" value="1"/>
</dbReference>
<dbReference type="GO" id="GO:0004222">
    <property type="term" value="F:metalloendopeptidase activity"/>
    <property type="evidence" value="ECO:0007669"/>
    <property type="project" value="TreeGrafter"/>
</dbReference>
<evidence type="ECO:0000256" key="3">
    <source>
        <dbReference type="SAM" id="SignalP"/>
    </source>
</evidence>
<dbReference type="CDD" id="cd12797">
    <property type="entry name" value="M23_peptidase"/>
    <property type="match status" value="1"/>
</dbReference>
<sequence length="401" mass="44997">MRFLNIILISGALLAPVISHADDKSQLATIQKSIAEQERKLEQQRKQRIALVEELKKQETAIAKLLGSIQQTQTELKKLSQDVSVLSKQIEELEAKQVLQQAALSKQLESAFRLGKNSGMELVFNGAESERNERIITYFGYFNEARQEQIAELQETHDKLEQSQQALQEKLAAQQALQTKQKEEQSHLEQNQRERQKTISSLDTSMQVGQQKLEELRENEAKLQAQLANAARQARALAEQEARQAEQIRSRQQVSNYKPTADERSLMARVSGIGKPQNQLLWPVNGKVEHRFGESLQGELHWKALVIGAKEGTEVKAIAEGKVILASWLQGYGFMVALDHGKGDMSLYGYNQRVLVNVGDNIKAGQPIALVGSSGGQGKPSLYFEIRRDGRALDPQAWLKK</sequence>
<feature type="compositionally biased region" description="Basic and acidic residues" evidence="2">
    <location>
        <begin position="180"/>
        <end position="197"/>
    </location>
</feature>
<keyword evidence="1" id="KW-0175">Coiled coil</keyword>
<feature type="compositionally biased region" description="Polar residues" evidence="2">
    <location>
        <begin position="198"/>
        <end position="210"/>
    </location>
</feature>
<evidence type="ECO:0000313" key="5">
    <source>
        <dbReference type="EMBL" id="QIQ22336.1"/>
    </source>
</evidence>
<dbReference type="PANTHER" id="PTHR21666:SF270">
    <property type="entry name" value="MUREIN HYDROLASE ACTIVATOR ENVC"/>
    <property type="match status" value="1"/>
</dbReference>
<evidence type="ECO:0000313" key="6">
    <source>
        <dbReference type="Proteomes" id="UP000501168"/>
    </source>
</evidence>
<evidence type="ECO:0000259" key="4">
    <source>
        <dbReference type="Pfam" id="PF01551"/>
    </source>
</evidence>
<organism evidence="5 6">
    <name type="scientific">Zophobihabitans entericus</name>
    <dbReference type="NCBI Taxonomy" id="1635327"/>
    <lineage>
        <taxon>Bacteria</taxon>
        <taxon>Pseudomonadati</taxon>
        <taxon>Pseudomonadota</taxon>
        <taxon>Gammaproteobacteria</taxon>
        <taxon>Orbales</taxon>
        <taxon>Orbaceae</taxon>
        <taxon>Zophobihabitans</taxon>
    </lineage>
</organism>
<keyword evidence="3" id="KW-0732">Signal</keyword>
<dbReference type="AlphaFoldDB" id="A0A6G9IDM7"/>
<feature type="domain" description="M23ase beta-sheet core" evidence="4">
    <location>
        <begin position="302"/>
        <end position="395"/>
    </location>
</feature>
<dbReference type="Pfam" id="PF01551">
    <property type="entry name" value="Peptidase_M23"/>
    <property type="match status" value="1"/>
</dbReference>
<feature type="compositionally biased region" description="Low complexity" evidence="2">
    <location>
        <begin position="162"/>
        <end position="179"/>
    </location>
</feature>